<dbReference type="GO" id="GO:0009007">
    <property type="term" value="F:site-specific DNA-methyltransferase (adenine-specific) activity"/>
    <property type="evidence" value="ECO:0007669"/>
    <property type="project" value="InterPro"/>
</dbReference>
<accession>A0A433VG48</accession>
<gene>
    <name evidence="1" type="ORF">DSM106972_038770</name>
</gene>
<name>A0A433VG48_9CYAN</name>
<dbReference type="RefSeq" id="WP_201800752.1">
    <property type="nucleotide sequence ID" value="NZ_RSCL01000009.1"/>
</dbReference>
<reference evidence="1" key="1">
    <citation type="submission" date="2018-12" db="EMBL/GenBank/DDBJ databases">
        <authorList>
            <person name="Will S."/>
            <person name="Neumann-Schaal M."/>
            <person name="Henke P."/>
        </authorList>
    </citation>
    <scope>NUCLEOTIDE SEQUENCE</scope>
    <source>
        <strain evidence="1">PCC 7102</strain>
    </source>
</reference>
<dbReference type="GO" id="GO:0009307">
    <property type="term" value="P:DNA restriction-modification system"/>
    <property type="evidence" value="ECO:0007669"/>
    <property type="project" value="InterPro"/>
</dbReference>
<dbReference type="Pfam" id="PF05869">
    <property type="entry name" value="Dam"/>
    <property type="match status" value="1"/>
</dbReference>
<keyword evidence="2" id="KW-1185">Reference proteome</keyword>
<dbReference type="EMBL" id="RSCL01000009">
    <property type="protein sequence ID" value="RUT05056.1"/>
    <property type="molecule type" value="Genomic_DNA"/>
</dbReference>
<organism evidence="1 2">
    <name type="scientific">Dulcicalothrix desertica PCC 7102</name>
    <dbReference type="NCBI Taxonomy" id="232991"/>
    <lineage>
        <taxon>Bacteria</taxon>
        <taxon>Bacillati</taxon>
        <taxon>Cyanobacteriota</taxon>
        <taxon>Cyanophyceae</taxon>
        <taxon>Nostocales</taxon>
        <taxon>Calotrichaceae</taxon>
        <taxon>Dulcicalothrix</taxon>
    </lineage>
</organism>
<dbReference type="AlphaFoldDB" id="A0A433VG48"/>
<evidence type="ECO:0000313" key="2">
    <source>
        <dbReference type="Proteomes" id="UP000271624"/>
    </source>
</evidence>
<dbReference type="InterPro" id="IPR008593">
    <property type="entry name" value="Dam_MeTrfase"/>
</dbReference>
<sequence length="441" mass="49903">MKQPQIYNQYKTAQVPSIVIEGNFASTYKVRESGGKYSTSRKQVGEGVYNTPPHLIELVIQVLGTIDLDPCADDGKRIPALQHYTAASDGLQKKWNGRLFINPPQECPELWIRKLREEIQSGRVTEAIAVVAAATDTDWLSELLAIQPVCFWKGKIQFLDADYLPTAPANQSYVLVYWGNNQDRFREVFEEYGTVLLPVLEKVLADEAKTSRESVLVDKVGFSLEKNLEPSEAQETTHIEVASSPSGSLYRYLKNNKLKSGIVASYPRVEGARDPDSLNHWYWGYNYKILVGGSWKSKSLSVSRQKVHAVRQMIDTSTPVAVIRDFIKVLKDDPEISRETVLVEKTPFSLEKKSASGRLYKYIKDKTLKSGVIASYPRVAGERDPLKLEHWYWGYSYEVLENGDWKGRSLSVPRNKVAPVQAMIDSHKTVSEIKSFIESKF</sequence>
<evidence type="ECO:0000313" key="1">
    <source>
        <dbReference type="EMBL" id="RUT05056.1"/>
    </source>
</evidence>
<proteinExistence type="predicted"/>
<reference evidence="1" key="2">
    <citation type="journal article" date="2019" name="Genome Biol. Evol.">
        <title>Day and night: Metabolic profiles and evolutionary relationships of six axenic non-marine cyanobacteria.</title>
        <authorList>
            <person name="Will S.E."/>
            <person name="Henke P."/>
            <person name="Boedeker C."/>
            <person name="Huang S."/>
            <person name="Brinkmann H."/>
            <person name="Rohde M."/>
            <person name="Jarek M."/>
            <person name="Friedl T."/>
            <person name="Seufert S."/>
            <person name="Schumacher M."/>
            <person name="Overmann J."/>
            <person name="Neumann-Schaal M."/>
            <person name="Petersen J."/>
        </authorList>
    </citation>
    <scope>NUCLEOTIDE SEQUENCE [LARGE SCALE GENOMIC DNA]</scope>
    <source>
        <strain evidence="1">PCC 7102</strain>
    </source>
</reference>
<dbReference type="GO" id="GO:0003677">
    <property type="term" value="F:DNA binding"/>
    <property type="evidence" value="ECO:0007669"/>
    <property type="project" value="InterPro"/>
</dbReference>
<protein>
    <submittedName>
        <fullName evidence="1">Uncharacterized protein</fullName>
    </submittedName>
</protein>
<dbReference type="Proteomes" id="UP000271624">
    <property type="component" value="Unassembled WGS sequence"/>
</dbReference>
<comment type="caution">
    <text evidence="1">The sequence shown here is derived from an EMBL/GenBank/DDBJ whole genome shotgun (WGS) entry which is preliminary data.</text>
</comment>